<sequence>MFTMDPRLTSRQQSKICSELGTVKLKLLYKASIHGFTGTAFHQRCDGHCPTVSVGYNSSGFIFGGYTKQPFNQSGAFAGDKEAFLFTFSGENLLKYPVTNPGNAVKMMANNGPYFGEALVLLYGNHATVYSNPGQHYTFNALEMHGNNLNLADCEVYQVEARLELEYPWRTIIWENQKREELIDSIKTYKPTIKSVSKANILLIGPVGAGKSSFFNSVNSVFRGHVTSQAIAGSSTTSLTTQFRTYSIKAGKEGGLLPIVLCDTMGLEESTVAGIDIDDITSILKGRVSDGYKFNPSAAIDDRAPSYRITPELKDKIHCVTYVLDACKIPIMPKKLQEKQDAIRRKVTSKVIPQLVLVTKIDEACPLVKDDVKNIYRSEYMKQTMQKASALLGVPLSCVVPVKNYSEELDLDPNSDILLLSAVLQMLRFADNCFDTVSNGESDIIASTCAARETN</sequence>
<keyword evidence="4" id="KW-1185">Reference proteome</keyword>
<comment type="similarity">
    <text evidence="1">Belongs to the IFI44 family.</text>
</comment>
<dbReference type="OrthoDB" id="25620at2759"/>
<dbReference type="GO" id="GO:0006955">
    <property type="term" value="P:immune response"/>
    <property type="evidence" value="ECO:0007669"/>
    <property type="project" value="TreeGrafter"/>
</dbReference>
<evidence type="ECO:0000256" key="1">
    <source>
        <dbReference type="ARBA" id="ARBA00009243"/>
    </source>
</evidence>
<accession>A0A3Q1K2A1</accession>
<protein>
    <recommendedName>
        <fullName evidence="2">TLDc domain-containing protein</fullName>
    </recommendedName>
</protein>
<name>A0A3Q1K2A1_ANATE</name>
<dbReference type="InterPro" id="IPR027417">
    <property type="entry name" value="P-loop_NTPase"/>
</dbReference>
<dbReference type="PANTHER" id="PTHR14241">
    <property type="entry name" value="INTERFERON-INDUCED PROTEIN 44"/>
    <property type="match status" value="1"/>
</dbReference>
<dbReference type="GeneTree" id="ENSGT00940000163581"/>
<dbReference type="GeneID" id="113152126"/>
<evidence type="ECO:0000313" key="3">
    <source>
        <dbReference type="Ensembl" id="ENSATEP00000024211.1"/>
    </source>
</evidence>
<evidence type="ECO:0000259" key="2">
    <source>
        <dbReference type="PROSITE" id="PS51886"/>
    </source>
</evidence>
<evidence type="ECO:0000313" key="4">
    <source>
        <dbReference type="Proteomes" id="UP000265040"/>
    </source>
</evidence>
<feature type="domain" description="TLDc" evidence="2">
    <location>
        <begin position="2"/>
        <end position="160"/>
    </location>
</feature>
<dbReference type="RefSeq" id="XP_026200964.1">
    <property type="nucleotide sequence ID" value="XM_026345179.1"/>
</dbReference>
<dbReference type="Ensembl" id="ENSATET00000024599.3">
    <property type="protein sequence ID" value="ENSATEP00000024211.1"/>
    <property type="gene ID" value="ENSATEG00000030205.1"/>
</dbReference>
<dbReference type="SMART" id="SM00584">
    <property type="entry name" value="TLDc"/>
    <property type="match status" value="1"/>
</dbReference>
<dbReference type="InterPro" id="IPR006571">
    <property type="entry name" value="TLDc_dom"/>
</dbReference>
<reference evidence="3" key="1">
    <citation type="submission" date="2021-04" db="EMBL/GenBank/DDBJ databases">
        <authorList>
            <consortium name="Wellcome Sanger Institute Data Sharing"/>
        </authorList>
    </citation>
    <scope>NUCLEOTIDE SEQUENCE [LARGE SCALE GENOMIC DNA]</scope>
</reference>
<dbReference type="CDD" id="cd00882">
    <property type="entry name" value="Ras_like_GTPase"/>
    <property type="match status" value="1"/>
</dbReference>
<dbReference type="Proteomes" id="UP000265040">
    <property type="component" value="Chromosome 4"/>
</dbReference>
<dbReference type="Gene3D" id="3.40.50.300">
    <property type="entry name" value="P-loop containing nucleotide triphosphate hydrolases"/>
    <property type="match status" value="1"/>
</dbReference>
<reference evidence="3" key="2">
    <citation type="submission" date="2025-08" db="UniProtKB">
        <authorList>
            <consortium name="Ensembl"/>
        </authorList>
    </citation>
    <scope>IDENTIFICATION</scope>
</reference>
<dbReference type="STRING" id="64144.ENSATEP00000024211"/>
<organism evidence="3 4">
    <name type="scientific">Anabas testudineus</name>
    <name type="common">Climbing perch</name>
    <name type="synonym">Anthias testudineus</name>
    <dbReference type="NCBI Taxonomy" id="64144"/>
    <lineage>
        <taxon>Eukaryota</taxon>
        <taxon>Metazoa</taxon>
        <taxon>Chordata</taxon>
        <taxon>Craniata</taxon>
        <taxon>Vertebrata</taxon>
        <taxon>Euteleostomi</taxon>
        <taxon>Actinopterygii</taxon>
        <taxon>Neopterygii</taxon>
        <taxon>Teleostei</taxon>
        <taxon>Neoteleostei</taxon>
        <taxon>Acanthomorphata</taxon>
        <taxon>Anabantaria</taxon>
        <taxon>Anabantiformes</taxon>
        <taxon>Anabantoidei</taxon>
        <taxon>Anabantidae</taxon>
        <taxon>Anabas</taxon>
    </lineage>
</organism>
<dbReference type="PANTHER" id="PTHR14241:SF19">
    <property type="entry name" value="INTERFERON-INDUCED PROTEIN 44-LIKE ISOFORM X1-RELATED"/>
    <property type="match status" value="1"/>
</dbReference>
<dbReference type="Pfam" id="PF07534">
    <property type="entry name" value="TLD"/>
    <property type="match status" value="1"/>
</dbReference>
<proteinExistence type="inferred from homology"/>
<dbReference type="PROSITE" id="PS51886">
    <property type="entry name" value="TLDC"/>
    <property type="match status" value="1"/>
</dbReference>
<dbReference type="SUPFAM" id="SSF52540">
    <property type="entry name" value="P-loop containing nucleoside triphosphate hydrolases"/>
    <property type="match status" value="1"/>
</dbReference>
<dbReference type="AlphaFoldDB" id="A0A3Q1K2A1"/>
<reference evidence="3" key="3">
    <citation type="submission" date="2025-09" db="UniProtKB">
        <authorList>
            <consortium name="Ensembl"/>
        </authorList>
    </citation>
    <scope>IDENTIFICATION</scope>
</reference>
<dbReference type="OMA" id="KMMANNG"/>